<dbReference type="Proteomes" id="UP000557566">
    <property type="component" value="Unassembled WGS sequence"/>
</dbReference>
<dbReference type="InterPro" id="IPR036291">
    <property type="entry name" value="NAD(P)-bd_dom_sf"/>
</dbReference>
<dbReference type="PANTHER" id="PTHR14097:SF9">
    <property type="entry name" value="EPIMERASE, PUTATIVE (AFU_ORTHOLOGUE AFUA_8G07320)-RELATED"/>
    <property type="match status" value="1"/>
</dbReference>
<dbReference type="PANTHER" id="PTHR14097">
    <property type="entry name" value="OXIDOREDUCTASE HTATIP2"/>
    <property type="match status" value="1"/>
</dbReference>
<reference evidence="1 2" key="1">
    <citation type="journal article" date="2020" name="Genome Biol. Evol.">
        <title>A new high-quality draft genome assembly of the Chinese cordyceps Ophiocordyceps sinensis.</title>
        <authorList>
            <person name="Shu R."/>
            <person name="Zhang J."/>
            <person name="Meng Q."/>
            <person name="Zhang H."/>
            <person name="Zhou G."/>
            <person name="Li M."/>
            <person name="Wu P."/>
            <person name="Zhao Y."/>
            <person name="Chen C."/>
            <person name="Qin Q."/>
        </authorList>
    </citation>
    <scope>NUCLEOTIDE SEQUENCE [LARGE SCALE GENOMIC DNA]</scope>
    <source>
        <strain evidence="1 2">IOZ07</strain>
    </source>
</reference>
<evidence type="ECO:0008006" key="3">
    <source>
        <dbReference type="Google" id="ProtNLM"/>
    </source>
</evidence>
<comment type="caution">
    <text evidence="1">The sequence shown here is derived from an EMBL/GenBank/DDBJ whole genome shotgun (WGS) entry which is preliminary data.</text>
</comment>
<proteinExistence type="predicted"/>
<name>A0A8H4LZZ0_9HYPO</name>
<gene>
    <name evidence="1" type="ORF">G6O67_004268</name>
</gene>
<dbReference type="EMBL" id="JAAVMX010000005">
    <property type="protein sequence ID" value="KAF4507807.1"/>
    <property type="molecule type" value="Genomic_DNA"/>
</dbReference>
<accession>A0A8H4LZZ0</accession>
<dbReference type="SUPFAM" id="SSF51735">
    <property type="entry name" value="NAD(P)-binding Rossmann-fold domains"/>
    <property type="match status" value="1"/>
</dbReference>
<dbReference type="AlphaFoldDB" id="A0A8H4LZZ0"/>
<sequence length="253" mass="27279">MKVVVTGATGHAGRQIVQQCIDSPRITKVLVVTRKAVSGEVESHPKVEVVMLQDFSHYTEAVMGRLEGAEACLCEISALSPSSADGTGIRVLRAIGSRAEQLKSEKGLHRKVAVDLPLAAATAFRARLADKVPERCRFRFVFCSRQAVERSRGPLLLMSERRRCVGEVERGLSRVADDAHGDGFETYILRPASFGPWEGEGPAPPASVSRRLVGGLQGGIGAVEVARAMVHVACNGWKERIIEKEALVSISQG</sequence>
<keyword evidence="2" id="KW-1185">Reference proteome</keyword>
<dbReference type="Gene3D" id="3.40.50.720">
    <property type="entry name" value="NAD(P)-binding Rossmann-like Domain"/>
    <property type="match status" value="1"/>
</dbReference>
<protein>
    <recommendedName>
        <fullName evidence="3">NAD(P)-binding domain-containing protein</fullName>
    </recommendedName>
</protein>
<evidence type="ECO:0000313" key="2">
    <source>
        <dbReference type="Proteomes" id="UP000557566"/>
    </source>
</evidence>
<organism evidence="1 2">
    <name type="scientific">Ophiocordyceps sinensis</name>
    <dbReference type="NCBI Taxonomy" id="72228"/>
    <lineage>
        <taxon>Eukaryota</taxon>
        <taxon>Fungi</taxon>
        <taxon>Dikarya</taxon>
        <taxon>Ascomycota</taxon>
        <taxon>Pezizomycotina</taxon>
        <taxon>Sordariomycetes</taxon>
        <taxon>Hypocreomycetidae</taxon>
        <taxon>Hypocreales</taxon>
        <taxon>Ophiocordycipitaceae</taxon>
        <taxon>Ophiocordyceps</taxon>
    </lineage>
</organism>
<evidence type="ECO:0000313" key="1">
    <source>
        <dbReference type="EMBL" id="KAF4507807.1"/>
    </source>
</evidence>